<name>A0A0J9X7A7_GEOCN</name>
<dbReference type="AlphaFoldDB" id="A0A0J9X7A7"/>
<feature type="region of interest" description="Disordered" evidence="1">
    <location>
        <begin position="177"/>
        <end position="200"/>
    </location>
</feature>
<protein>
    <submittedName>
        <fullName evidence="2">Uncharacterized protein</fullName>
    </submittedName>
</protein>
<keyword evidence="3" id="KW-1185">Reference proteome</keyword>
<reference evidence="2" key="1">
    <citation type="submission" date="2014-03" db="EMBL/GenBank/DDBJ databases">
        <authorList>
            <person name="Casaregola S."/>
        </authorList>
    </citation>
    <scope>NUCLEOTIDE SEQUENCE [LARGE SCALE GENOMIC DNA]</scope>
    <source>
        <strain evidence="2">CLIB 918</strain>
    </source>
</reference>
<organism evidence="2 3">
    <name type="scientific">Geotrichum candidum</name>
    <name type="common">Oospora lactis</name>
    <name type="synonym">Dipodascus geotrichum</name>
    <dbReference type="NCBI Taxonomy" id="1173061"/>
    <lineage>
        <taxon>Eukaryota</taxon>
        <taxon>Fungi</taxon>
        <taxon>Dikarya</taxon>
        <taxon>Ascomycota</taxon>
        <taxon>Saccharomycotina</taxon>
        <taxon>Dipodascomycetes</taxon>
        <taxon>Dipodascales</taxon>
        <taxon>Dipodascaceae</taxon>
        <taxon>Geotrichum</taxon>
    </lineage>
</organism>
<accession>A0A0J9X7A7</accession>
<feature type="compositionally biased region" description="Acidic residues" evidence="1">
    <location>
        <begin position="103"/>
        <end position="112"/>
    </location>
</feature>
<feature type="compositionally biased region" description="Basic and acidic residues" evidence="1">
    <location>
        <begin position="116"/>
        <end position="133"/>
    </location>
</feature>
<dbReference type="EMBL" id="CCBN010000004">
    <property type="protein sequence ID" value="CDO53063.1"/>
    <property type="molecule type" value="Genomic_DNA"/>
</dbReference>
<evidence type="ECO:0000313" key="3">
    <source>
        <dbReference type="Proteomes" id="UP000242525"/>
    </source>
</evidence>
<evidence type="ECO:0000313" key="2">
    <source>
        <dbReference type="EMBL" id="CDO53063.1"/>
    </source>
</evidence>
<comment type="caution">
    <text evidence="2">The sequence shown here is derived from an EMBL/GenBank/DDBJ whole genome shotgun (WGS) entry which is preliminary data.</text>
</comment>
<gene>
    <name evidence="2" type="ORF">BN980_GECA04s03728g</name>
</gene>
<evidence type="ECO:0000256" key="1">
    <source>
        <dbReference type="SAM" id="MobiDB-lite"/>
    </source>
</evidence>
<feature type="region of interest" description="Disordered" evidence="1">
    <location>
        <begin position="99"/>
        <end position="133"/>
    </location>
</feature>
<sequence>MEELGVKRSRRTIAQCFKKFTTVTQSVSNANIDAGAEKTSLSDYCKQQQRLFREASFFPHEEANMPYDSKVRAWLDLLFAPIEMGAAAAGSSYFFPGTVSDTASEEEKDEPGESPGCDRRPSPGDDEVAREQREWRACTRASINKYRHEPESEFRILTPRSLPSEWQERHLRQLREVSKDLSRSQTEPRQQLDYSQHQRQHQLYHQQLDSSYLPMPQNIIAVVAAENPPGNRQGLMQFSSGDVYYSTELNMPLKRTRFGSLGITETHPAGQQRKRPAYHEPMANPTLHRIE</sequence>
<feature type="compositionally biased region" description="Polar residues" evidence="1">
    <location>
        <begin position="183"/>
        <end position="195"/>
    </location>
</feature>
<proteinExistence type="predicted"/>
<dbReference type="Proteomes" id="UP000242525">
    <property type="component" value="Unassembled WGS sequence"/>
</dbReference>